<evidence type="ECO:0000313" key="1">
    <source>
        <dbReference type="EMBL" id="EUB56153.1"/>
    </source>
</evidence>
<proteinExistence type="predicted"/>
<dbReference type="AlphaFoldDB" id="W6U4T2"/>
<organism evidence="1 2">
    <name type="scientific">Echinococcus granulosus</name>
    <name type="common">Hydatid tapeworm</name>
    <dbReference type="NCBI Taxonomy" id="6210"/>
    <lineage>
        <taxon>Eukaryota</taxon>
        <taxon>Metazoa</taxon>
        <taxon>Spiralia</taxon>
        <taxon>Lophotrochozoa</taxon>
        <taxon>Platyhelminthes</taxon>
        <taxon>Cestoda</taxon>
        <taxon>Eucestoda</taxon>
        <taxon>Cyclophyllidea</taxon>
        <taxon>Taeniidae</taxon>
        <taxon>Echinococcus</taxon>
        <taxon>Echinococcus granulosus group</taxon>
    </lineage>
</organism>
<keyword evidence="2" id="KW-1185">Reference proteome</keyword>
<evidence type="ECO:0000313" key="2">
    <source>
        <dbReference type="Proteomes" id="UP000019149"/>
    </source>
</evidence>
<accession>W6U4T2</accession>
<comment type="caution">
    <text evidence="1">The sequence shown here is derived from an EMBL/GenBank/DDBJ whole genome shotgun (WGS) entry which is preliminary data.</text>
</comment>
<dbReference type="KEGG" id="egl:EGR_09003"/>
<sequence length="60" mass="7186">MGMDCIPVTDLAHIEEEIFYTANFVTCDNLFGEFDLILRKSLELKEYQPLFRDLHYRKSR</sequence>
<gene>
    <name evidence="1" type="ORF">EGR_09003</name>
</gene>
<dbReference type="Proteomes" id="UP000019149">
    <property type="component" value="Unassembled WGS sequence"/>
</dbReference>
<dbReference type="GeneID" id="36344718"/>
<dbReference type="EMBL" id="APAU02000127">
    <property type="protein sequence ID" value="EUB56153.1"/>
    <property type="molecule type" value="Genomic_DNA"/>
</dbReference>
<name>W6U4T2_ECHGR</name>
<dbReference type="CTD" id="36344718"/>
<dbReference type="RefSeq" id="XP_024347349.1">
    <property type="nucleotide sequence ID" value="XM_024498252.1"/>
</dbReference>
<protein>
    <submittedName>
        <fullName evidence="1">Uncharacterized protein</fullName>
    </submittedName>
</protein>
<reference evidence="1 2" key="1">
    <citation type="journal article" date="2013" name="Nat. Genet.">
        <title>The genome of the hydatid tapeworm Echinococcus granulosus.</title>
        <authorList>
            <person name="Zheng H."/>
            <person name="Zhang W."/>
            <person name="Zhang L."/>
            <person name="Zhang Z."/>
            <person name="Li J."/>
            <person name="Lu G."/>
            <person name="Zhu Y."/>
            <person name="Wang Y."/>
            <person name="Huang Y."/>
            <person name="Liu J."/>
            <person name="Kang H."/>
            <person name="Chen J."/>
            <person name="Wang L."/>
            <person name="Chen A."/>
            <person name="Yu S."/>
            <person name="Gao Z."/>
            <person name="Jin L."/>
            <person name="Gu W."/>
            <person name="Wang Z."/>
            <person name="Zhao L."/>
            <person name="Shi B."/>
            <person name="Wen H."/>
            <person name="Lin R."/>
            <person name="Jones M.K."/>
            <person name="Brejova B."/>
            <person name="Vinar T."/>
            <person name="Zhao G."/>
            <person name="McManus D.P."/>
            <person name="Chen Z."/>
            <person name="Zhou Y."/>
            <person name="Wang S."/>
        </authorList>
    </citation>
    <scope>NUCLEOTIDE SEQUENCE [LARGE SCALE GENOMIC DNA]</scope>
</reference>